<evidence type="ECO:0000313" key="6">
    <source>
        <dbReference type="Proteomes" id="UP000017840"/>
    </source>
</evidence>
<dbReference type="Gene3D" id="3.90.550.10">
    <property type="entry name" value="Spore Coat Polysaccharide Biosynthesis Protein SpsA, Chain A"/>
    <property type="match status" value="1"/>
</dbReference>
<dbReference type="InterPro" id="IPR050256">
    <property type="entry name" value="Glycosyltransferase_2"/>
</dbReference>
<dbReference type="OrthoDB" id="147253at2157"/>
<dbReference type="InterPro" id="IPR058718">
    <property type="entry name" value="Agl6_TM_C"/>
</dbReference>
<keyword evidence="6" id="KW-1185">Reference proteome</keyword>
<reference evidence="5 6" key="1">
    <citation type="journal article" date="2013" name="Genome Announc.">
        <title>Draft Genome Sequence of 'Candidatus Halobonum tyrrellensis' Strain G22, Isolated from the Hypersaline Waters of Lake Tyrrell, Australia.</title>
        <authorList>
            <person name="Ugalde J.A."/>
            <person name="Narasingarao P."/>
            <person name="Kuo S."/>
            <person name="Podell S."/>
            <person name="Allen E.E."/>
        </authorList>
    </citation>
    <scope>NUCLEOTIDE SEQUENCE [LARGE SCALE GENOMIC DNA]</scope>
    <source>
        <strain evidence="5 6">G22</strain>
    </source>
</reference>
<keyword evidence="2" id="KW-0812">Transmembrane</keyword>
<feature type="transmembrane region" description="Helical" evidence="2">
    <location>
        <begin position="315"/>
        <end position="338"/>
    </location>
</feature>
<dbReference type="PANTHER" id="PTHR48090">
    <property type="entry name" value="UNDECAPRENYL-PHOSPHATE 4-DEOXY-4-FORMAMIDO-L-ARABINOSE TRANSFERASE-RELATED"/>
    <property type="match status" value="1"/>
</dbReference>
<dbReference type="STRING" id="1324957.K933_00507"/>
<feature type="transmembrane region" description="Helical" evidence="2">
    <location>
        <begin position="399"/>
        <end position="422"/>
    </location>
</feature>
<protein>
    <submittedName>
        <fullName evidence="5">Glycosyl transferase family 2</fullName>
    </submittedName>
</protein>
<dbReference type="SUPFAM" id="SSF53448">
    <property type="entry name" value="Nucleotide-diphospho-sugar transferases"/>
    <property type="match status" value="1"/>
</dbReference>
<dbReference type="AlphaFoldDB" id="V4HJQ8"/>
<comment type="caution">
    <text evidence="5">The sequence shown here is derived from an EMBL/GenBank/DDBJ whole genome shotgun (WGS) entry which is preliminary data.</text>
</comment>
<organism evidence="5 6">
    <name type="scientific">Candidatus Halobonum tyrrellensis G22</name>
    <dbReference type="NCBI Taxonomy" id="1324957"/>
    <lineage>
        <taxon>Archaea</taxon>
        <taxon>Methanobacteriati</taxon>
        <taxon>Methanobacteriota</taxon>
        <taxon>Stenosarchaea group</taxon>
        <taxon>Halobacteria</taxon>
        <taxon>Halobacteriales</taxon>
        <taxon>Haloferacaceae</taxon>
        <taxon>Candidatus Halobonum</taxon>
    </lineage>
</organism>
<evidence type="ECO:0000259" key="4">
    <source>
        <dbReference type="Pfam" id="PF26629"/>
    </source>
</evidence>
<dbReference type="GO" id="GO:0016740">
    <property type="term" value="F:transferase activity"/>
    <property type="evidence" value="ECO:0007669"/>
    <property type="project" value="UniProtKB-KW"/>
</dbReference>
<accession>V4HJQ8</accession>
<dbReference type="CDD" id="cd04179">
    <property type="entry name" value="DPM_DPG-synthase_like"/>
    <property type="match status" value="1"/>
</dbReference>
<dbReference type="PATRIC" id="fig|1324957.4.peg.107"/>
<dbReference type="PANTHER" id="PTHR48090:SF7">
    <property type="entry name" value="RFBJ PROTEIN"/>
    <property type="match status" value="1"/>
</dbReference>
<dbReference type="eggNOG" id="arCOG00894">
    <property type="taxonomic scope" value="Archaea"/>
</dbReference>
<dbReference type="EMBL" id="ASGZ01000002">
    <property type="protein sequence ID" value="ESP89998.1"/>
    <property type="molecule type" value="Genomic_DNA"/>
</dbReference>
<feature type="domain" description="Glycosyltransferase 2-like" evidence="3">
    <location>
        <begin position="57"/>
        <end position="218"/>
    </location>
</feature>
<dbReference type="InterPro" id="IPR029044">
    <property type="entry name" value="Nucleotide-diphossugar_trans"/>
</dbReference>
<proteinExistence type="predicted"/>
<gene>
    <name evidence="5" type="ORF">K933_00507</name>
</gene>
<evidence type="ECO:0000256" key="1">
    <source>
        <dbReference type="SAM" id="MobiDB-lite"/>
    </source>
</evidence>
<feature type="region of interest" description="Disordered" evidence="1">
    <location>
        <begin position="1"/>
        <end position="43"/>
    </location>
</feature>
<evidence type="ECO:0000259" key="3">
    <source>
        <dbReference type="Pfam" id="PF00535"/>
    </source>
</evidence>
<keyword evidence="2" id="KW-0472">Membrane</keyword>
<evidence type="ECO:0000256" key="2">
    <source>
        <dbReference type="SAM" id="Phobius"/>
    </source>
</evidence>
<keyword evidence="2" id="KW-1133">Transmembrane helix</keyword>
<dbReference type="Proteomes" id="UP000017840">
    <property type="component" value="Unassembled WGS sequence"/>
</dbReference>
<feature type="transmembrane region" description="Helical" evidence="2">
    <location>
        <begin position="359"/>
        <end position="379"/>
    </location>
</feature>
<dbReference type="InterPro" id="IPR001173">
    <property type="entry name" value="Glyco_trans_2-like"/>
</dbReference>
<feature type="transmembrane region" description="Helical" evidence="2">
    <location>
        <begin position="279"/>
        <end position="303"/>
    </location>
</feature>
<keyword evidence="5" id="KW-0808">Transferase</keyword>
<dbReference type="Pfam" id="PF00535">
    <property type="entry name" value="Glycos_transf_2"/>
    <property type="match status" value="1"/>
</dbReference>
<evidence type="ECO:0000313" key="5">
    <source>
        <dbReference type="EMBL" id="ESP89998.1"/>
    </source>
</evidence>
<dbReference type="RefSeq" id="WP_023392702.1">
    <property type="nucleotide sequence ID" value="NZ_ASGZ01000002.1"/>
</dbReference>
<feature type="domain" description="Low-salt glycan biosynthesis hexosyltransferase Agl6 C-terminal transmembrane region" evidence="4">
    <location>
        <begin position="342"/>
        <end position="422"/>
    </location>
</feature>
<dbReference type="Pfam" id="PF26629">
    <property type="entry name" value="GT2_TM_C"/>
    <property type="match status" value="1"/>
</dbReference>
<sequence>MTTSTTTDGAFTDQPEGAFDDRSERSNGEGTVEQARSEYPGEELLLDADSARDPELSVVMPTLNEEEGIAECIEQVKKGLEALQIHGEIVVSDDSTDRTPEIAEEMGAIVVTPDGKGYGYAYQYAFERVRGDVVAMGDADTTYDFEELPKLYDMVASGEADMAMGSRLNGQIKQGAMPKLHQYVGNPLLTRFLNAFYGAGVSDAHSGLRVFTKDAYEEMNLQTTGMEFASEMIMRAGAADLTIEELPITYHEREGEATLESFRDGWRHVRFMLVNAPGYLFSGPGISLALAGLLMMSVVLSGVEFAGTTLGVNSMIAGSLFTIVGVQVASFGAFATIAGEPIRRATDPVTEVLVEQINLEHGASAGLALFAAGAAYSLYVVYEWATAGFAAVPVAGVNIASFTACVTGLQLVFTSFLLSILADATAETD</sequence>
<name>V4HJQ8_9EURY</name>